<dbReference type="KEGG" id="spal:FM071_08800"/>
<feature type="chain" id="PRO_5032789317" description="Lipoprotein" evidence="1">
    <location>
        <begin position="20"/>
        <end position="156"/>
    </location>
</feature>
<evidence type="ECO:0000313" key="3">
    <source>
        <dbReference type="Proteomes" id="UP000593580"/>
    </source>
</evidence>
<protein>
    <recommendedName>
        <fullName evidence="4">Lipoprotein</fullName>
    </recommendedName>
</protein>
<dbReference type="PROSITE" id="PS51257">
    <property type="entry name" value="PROKAR_LIPOPROTEIN"/>
    <property type="match status" value="1"/>
</dbReference>
<name>A0A7M1B9K0_9BACT</name>
<evidence type="ECO:0000256" key="1">
    <source>
        <dbReference type="SAM" id="SignalP"/>
    </source>
</evidence>
<evidence type="ECO:0008006" key="4">
    <source>
        <dbReference type="Google" id="ProtNLM"/>
    </source>
</evidence>
<dbReference type="RefSeq" id="WP_193110642.1">
    <property type="nucleotide sequence ID" value="NZ_CP041406.1"/>
</dbReference>
<dbReference type="Proteomes" id="UP000593580">
    <property type="component" value="Chromosome"/>
</dbReference>
<reference evidence="2 3" key="1">
    <citation type="submission" date="2019-07" db="EMBL/GenBank/DDBJ databases">
        <title>Sulfurimonas paralvinellae sp. nov., a novel mesophilic, hydrogen- and sulfur-oxidizing chemolithoautotroph within the Epsilonproteo- bacteria isolated from a deep-sea hydrothermal vent polychaete nest, reclassification of Thiomicrospira denitrificans as Sulfurimonas denitrificans comb. nov. and emended description of the genus Sulfurimonas.</title>
        <authorList>
            <person name="Wang S."/>
            <person name="Jiang L."/>
            <person name="Shao Z."/>
        </authorList>
    </citation>
    <scope>NUCLEOTIDE SEQUENCE [LARGE SCALE GENOMIC DNA]</scope>
    <source>
        <strain evidence="2 3">GO25</strain>
    </source>
</reference>
<organism evidence="2 3">
    <name type="scientific">Sulfurimonas paralvinellae</name>
    <dbReference type="NCBI Taxonomy" id="317658"/>
    <lineage>
        <taxon>Bacteria</taxon>
        <taxon>Pseudomonadati</taxon>
        <taxon>Campylobacterota</taxon>
        <taxon>Epsilonproteobacteria</taxon>
        <taxon>Campylobacterales</taxon>
        <taxon>Sulfurimonadaceae</taxon>
        <taxon>Sulfurimonas</taxon>
    </lineage>
</organism>
<dbReference type="EMBL" id="CP041406">
    <property type="protein sequence ID" value="QOP46384.1"/>
    <property type="molecule type" value="Genomic_DNA"/>
</dbReference>
<sequence length="156" mass="18142">MKYFLVVALLFFSACSVKNYEHTTTKIVTIKTKKFRFSDIGYIRNTDDALQLELFMAGTVVKRIEINHLICVSDEGCISKKSFNEAYLSSAYPENILQNILLGRKIFNGSNFEKSSFGFTQRILTQEVEISYRVTPKEIYFKDRKNHILFKIKDVQ</sequence>
<evidence type="ECO:0000313" key="2">
    <source>
        <dbReference type="EMBL" id="QOP46384.1"/>
    </source>
</evidence>
<accession>A0A7M1B9K0</accession>
<dbReference type="AlphaFoldDB" id="A0A7M1B9K0"/>
<gene>
    <name evidence="2" type="ORF">FM071_08800</name>
</gene>
<proteinExistence type="predicted"/>
<feature type="signal peptide" evidence="1">
    <location>
        <begin position="1"/>
        <end position="19"/>
    </location>
</feature>
<keyword evidence="1" id="KW-0732">Signal</keyword>
<keyword evidence="3" id="KW-1185">Reference proteome</keyword>